<gene>
    <name evidence="1" type="ORF">AKJ66_04775</name>
</gene>
<keyword evidence="2" id="KW-1185">Reference proteome</keyword>
<dbReference type="SUPFAM" id="SSF56300">
    <property type="entry name" value="Metallo-dependent phosphatases"/>
    <property type="match status" value="1"/>
</dbReference>
<sequence>MFRILAFSDYRIQDLDRLLRYVRRNNSVYDVFVYAGDDVRRFVEEGKNYFEEIGKHSKHSVLAVVGNDDTSDCKEVLRKKNVHDLHEEPYLVDKYAFLGQEGSTG</sequence>
<evidence type="ECO:0000313" key="1">
    <source>
        <dbReference type="EMBL" id="KXA92046.1"/>
    </source>
</evidence>
<dbReference type="InterPro" id="IPR029052">
    <property type="entry name" value="Metallo-depent_PP-like"/>
</dbReference>
<dbReference type="Proteomes" id="UP000070657">
    <property type="component" value="Unassembled WGS sequence"/>
</dbReference>
<organism evidence="1 2">
    <name type="scientific">candidate division MSBL1 archaeon SCGC-AAA259E22</name>
    <dbReference type="NCBI Taxonomy" id="1698265"/>
    <lineage>
        <taxon>Archaea</taxon>
        <taxon>Methanobacteriati</taxon>
        <taxon>Methanobacteriota</taxon>
        <taxon>candidate division MSBL1</taxon>
    </lineage>
</organism>
<feature type="non-terminal residue" evidence="1">
    <location>
        <position position="105"/>
    </location>
</feature>
<comment type="caution">
    <text evidence="1">The sequence shown here is derived from an EMBL/GenBank/DDBJ whole genome shotgun (WGS) entry which is preliminary data.</text>
</comment>
<dbReference type="AlphaFoldDB" id="A0A133UCZ4"/>
<accession>A0A133UCZ4</accession>
<dbReference type="EMBL" id="LHXP01000100">
    <property type="protein sequence ID" value="KXA92046.1"/>
    <property type="molecule type" value="Genomic_DNA"/>
</dbReference>
<protein>
    <submittedName>
        <fullName evidence="1">Uncharacterized protein</fullName>
    </submittedName>
</protein>
<evidence type="ECO:0000313" key="2">
    <source>
        <dbReference type="Proteomes" id="UP000070657"/>
    </source>
</evidence>
<name>A0A133UCZ4_9EURY</name>
<proteinExistence type="predicted"/>
<reference evidence="1 2" key="1">
    <citation type="journal article" date="2016" name="Sci. Rep.">
        <title>Metabolic traits of an uncultured archaeal lineage -MSBL1- from brine pools of the Red Sea.</title>
        <authorList>
            <person name="Mwirichia R."/>
            <person name="Alam I."/>
            <person name="Rashid M."/>
            <person name="Vinu M."/>
            <person name="Ba-Alawi W."/>
            <person name="Anthony Kamau A."/>
            <person name="Kamanda Ngugi D."/>
            <person name="Goker M."/>
            <person name="Klenk H.P."/>
            <person name="Bajic V."/>
            <person name="Stingl U."/>
        </authorList>
    </citation>
    <scope>NUCLEOTIDE SEQUENCE [LARGE SCALE GENOMIC DNA]</scope>
    <source>
        <strain evidence="1">SCGC-AAA259E22</strain>
    </source>
</reference>